<evidence type="ECO:0000256" key="1">
    <source>
        <dbReference type="ARBA" id="ARBA00006974"/>
    </source>
</evidence>
<dbReference type="GO" id="GO:0009733">
    <property type="term" value="P:response to auxin"/>
    <property type="evidence" value="ECO:0007669"/>
    <property type="project" value="InterPro"/>
</dbReference>
<protein>
    <recommendedName>
        <fullName evidence="4">BTB domain-containing protein</fullName>
    </recommendedName>
</protein>
<dbReference type="InterPro" id="IPR003676">
    <property type="entry name" value="SAUR_fam"/>
</dbReference>
<reference evidence="3" key="2">
    <citation type="submission" date="2025-08" db="UniProtKB">
        <authorList>
            <consortium name="RefSeq"/>
        </authorList>
    </citation>
    <scope>IDENTIFICATION</scope>
    <source>
        <tissue evidence="3">Leaf</tissue>
    </source>
</reference>
<keyword evidence="2" id="KW-1185">Reference proteome</keyword>
<dbReference type="OrthoDB" id="1052757at2759"/>
<dbReference type="GeneID" id="110790903"/>
<organism evidence="2 3">
    <name type="scientific">Spinacia oleracea</name>
    <name type="common">Spinach</name>
    <dbReference type="NCBI Taxonomy" id="3562"/>
    <lineage>
        <taxon>Eukaryota</taxon>
        <taxon>Viridiplantae</taxon>
        <taxon>Streptophyta</taxon>
        <taxon>Embryophyta</taxon>
        <taxon>Tracheophyta</taxon>
        <taxon>Spermatophyta</taxon>
        <taxon>Magnoliopsida</taxon>
        <taxon>eudicotyledons</taxon>
        <taxon>Gunneridae</taxon>
        <taxon>Pentapetalae</taxon>
        <taxon>Caryophyllales</taxon>
        <taxon>Chenopodiaceae</taxon>
        <taxon>Chenopodioideae</taxon>
        <taxon>Anserineae</taxon>
        <taxon>Spinacia</taxon>
    </lineage>
</organism>
<dbReference type="AlphaFoldDB" id="A0A9R0JY27"/>
<dbReference type="Proteomes" id="UP000813463">
    <property type="component" value="Chromosome 6"/>
</dbReference>
<dbReference type="KEGG" id="soe:110790903"/>
<name>A0A9R0JY27_SPIOL</name>
<gene>
    <name evidence="3" type="primary">LOC110790903</name>
</gene>
<reference evidence="2" key="1">
    <citation type="journal article" date="2021" name="Nat. Commun.">
        <title>Genomic analyses provide insights into spinach domestication and the genetic basis of agronomic traits.</title>
        <authorList>
            <person name="Cai X."/>
            <person name="Sun X."/>
            <person name="Xu C."/>
            <person name="Sun H."/>
            <person name="Wang X."/>
            <person name="Ge C."/>
            <person name="Zhang Z."/>
            <person name="Wang Q."/>
            <person name="Fei Z."/>
            <person name="Jiao C."/>
            <person name="Wang Q."/>
        </authorList>
    </citation>
    <scope>NUCLEOTIDE SEQUENCE [LARGE SCALE GENOMIC DNA]</scope>
    <source>
        <strain evidence="2">cv. Varoflay</strain>
    </source>
</reference>
<accession>A0A9R0JY27</accession>
<dbReference type="RefSeq" id="XP_021851351.1">
    <property type="nucleotide sequence ID" value="XM_021995659.2"/>
</dbReference>
<dbReference type="PANTHER" id="PTHR35296:SF3">
    <property type="entry name" value="EXPRESSED PROTEIN"/>
    <property type="match status" value="1"/>
</dbReference>
<comment type="similarity">
    <text evidence="1">Belongs to the ARG7 family.</text>
</comment>
<evidence type="ECO:0000313" key="2">
    <source>
        <dbReference type="Proteomes" id="UP000813463"/>
    </source>
</evidence>
<evidence type="ECO:0000313" key="3">
    <source>
        <dbReference type="RefSeq" id="XP_021851351.1"/>
    </source>
</evidence>
<sequence>MDCLVMPVSVLIRRCSGRFSTSRLGYRSLADEAMLDGGDLVTVVVGSERRQFLVDSFVLQETPFRVLIELSMKNKREFVNNYMDDDITSCSTKRVIFVDVDAILFEHMLWLMYNDCSSFFKLNVKEILEFYAQDY</sequence>
<proteinExistence type="inferred from homology"/>
<dbReference type="PANTHER" id="PTHR35296">
    <property type="entry name" value="EXPRESSED PROTEIN"/>
    <property type="match status" value="1"/>
</dbReference>
<evidence type="ECO:0008006" key="4">
    <source>
        <dbReference type="Google" id="ProtNLM"/>
    </source>
</evidence>